<organism evidence="14 15">
    <name type="scientific">Mucilaginibacter paludis DSM 18603</name>
    <dbReference type="NCBI Taxonomy" id="714943"/>
    <lineage>
        <taxon>Bacteria</taxon>
        <taxon>Pseudomonadati</taxon>
        <taxon>Bacteroidota</taxon>
        <taxon>Sphingobacteriia</taxon>
        <taxon>Sphingobacteriales</taxon>
        <taxon>Sphingobacteriaceae</taxon>
        <taxon>Mucilaginibacter</taxon>
    </lineage>
</organism>
<dbReference type="GO" id="GO:0008233">
    <property type="term" value="F:peptidase activity"/>
    <property type="evidence" value="ECO:0007669"/>
    <property type="project" value="InterPro"/>
</dbReference>
<evidence type="ECO:0000259" key="12">
    <source>
        <dbReference type="PROSITE" id="PS50929"/>
    </source>
</evidence>
<dbReference type="Gene3D" id="3.90.70.10">
    <property type="entry name" value="Cysteine proteinases"/>
    <property type="match status" value="1"/>
</dbReference>
<dbReference type="GO" id="GO:0006508">
    <property type="term" value="P:proteolysis"/>
    <property type="evidence" value="ECO:0007669"/>
    <property type="project" value="InterPro"/>
</dbReference>
<dbReference type="InterPro" id="IPR003439">
    <property type="entry name" value="ABC_transporter-like_ATP-bd"/>
</dbReference>
<dbReference type="PROSITE" id="PS50990">
    <property type="entry name" value="PEPTIDASE_C39"/>
    <property type="match status" value="1"/>
</dbReference>
<dbReference type="Pfam" id="PF00005">
    <property type="entry name" value="ABC_tran"/>
    <property type="match status" value="1"/>
</dbReference>
<dbReference type="CDD" id="cd02418">
    <property type="entry name" value="Peptidase_C39B"/>
    <property type="match status" value="1"/>
</dbReference>
<dbReference type="EMBL" id="CM001403">
    <property type="protein sequence ID" value="EHQ24699.1"/>
    <property type="molecule type" value="Genomic_DNA"/>
</dbReference>
<feature type="domain" description="ABC transmembrane type-1" evidence="12">
    <location>
        <begin position="178"/>
        <end position="457"/>
    </location>
</feature>
<dbReference type="GO" id="GO:0005524">
    <property type="term" value="F:ATP binding"/>
    <property type="evidence" value="ECO:0007669"/>
    <property type="project" value="UniProtKB-KW"/>
</dbReference>
<keyword evidence="3" id="KW-1003">Cell membrane</keyword>
<gene>
    <name evidence="14" type="ORF">Mucpa_0506</name>
</gene>
<evidence type="ECO:0000259" key="13">
    <source>
        <dbReference type="PROSITE" id="PS50990"/>
    </source>
</evidence>
<dbReference type="InterPro" id="IPR017871">
    <property type="entry name" value="ABC_transporter-like_CS"/>
</dbReference>
<dbReference type="InterPro" id="IPR005074">
    <property type="entry name" value="Peptidase_C39"/>
</dbReference>
<dbReference type="SMART" id="SM00382">
    <property type="entry name" value="AAA"/>
    <property type="match status" value="1"/>
</dbReference>
<evidence type="ECO:0000256" key="1">
    <source>
        <dbReference type="ARBA" id="ARBA00004651"/>
    </source>
</evidence>
<keyword evidence="7" id="KW-0067">ATP-binding</keyword>
<evidence type="ECO:0000256" key="8">
    <source>
        <dbReference type="ARBA" id="ARBA00022989"/>
    </source>
</evidence>
<keyword evidence="5" id="KW-0547">Nucleotide-binding</keyword>
<evidence type="ECO:0000256" key="2">
    <source>
        <dbReference type="ARBA" id="ARBA00022448"/>
    </source>
</evidence>
<keyword evidence="8 10" id="KW-1133">Transmembrane helix</keyword>
<dbReference type="MEROPS" id="C39.001"/>
<dbReference type="OrthoDB" id="9760358at2"/>
<protein>
    <submittedName>
        <fullName evidence="14">ABC transporter related protein</fullName>
    </submittedName>
</protein>
<dbReference type="SUPFAM" id="SSF52540">
    <property type="entry name" value="P-loop containing nucleoside triphosphate hydrolases"/>
    <property type="match status" value="1"/>
</dbReference>
<keyword evidence="6" id="KW-0378">Hydrolase</keyword>
<dbReference type="PROSITE" id="PS50893">
    <property type="entry name" value="ABC_TRANSPORTER_2"/>
    <property type="match status" value="1"/>
</dbReference>
<keyword evidence="4 10" id="KW-0812">Transmembrane</keyword>
<dbReference type="Gene3D" id="1.20.1560.10">
    <property type="entry name" value="ABC transporter type 1, transmembrane domain"/>
    <property type="match status" value="1"/>
</dbReference>
<dbReference type="PANTHER" id="PTHR43394:SF1">
    <property type="entry name" value="ATP-BINDING CASSETTE SUB-FAMILY B MEMBER 10, MITOCHONDRIAL"/>
    <property type="match status" value="1"/>
</dbReference>
<evidence type="ECO:0000259" key="11">
    <source>
        <dbReference type="PROSITE" id="PS50893"/>
    </source>
</evidence>
<feature type="transmembrane region" description="Helical" evidence="10">
    <location>
        <begin position="208"/>
        <end position="229"/>
    </location>
</feature>
<dbReference type="RefSeq" id="WP_008504250.1">
    <property type="nucleotide sequence ID" value="NZ_CM001403.1"/>
</dbReference>
<feature type="transmembrane region" description="Helical" evidence="10">
    <location>
        <begin position="175"/>
        <end position="196"/>
    </location>
</feature>
<keyword evidence="9 10" id="KW-0472">Membrane</keyword>
<dbReference type="AlphaFoldDB" id="H1Y1P0"/>
<evidence type="ECO:0000256" key="10">
    <source>
        <dbReference type="SAM" id="Phobius"/>
    </source>
</evidence>
<keyword evidence="2" id="KW-0813">Transport</keyword>
<evidence type="ECO:0000256" key="3">
    <source>
        <dbReference type="ARBA" id="ARBA00022475"/>
    </source>
</evidence>
<feature type="transmembrane region" description="Helical" evidence="10">
    <location>
        <begin position="285"/>
        <end position="307"/>
    </location>
</feature>
<dbReference type="InterPro" id="IPR003593">
    <property type="entry name" value="AAA+_ATPase"/>
</dbReference>
<reference evidence="14" key="1">
    <citation type="submission" date="2011-09" db="EMBL/GenBank/DDBJ databases">
        <title>The permanent draft genome of Mucilaginibacter paludis DSM 18603.</title>
        <authorList>
            <consortium name="US DOE Joint Genome Institute (JGI-PGF)"/>
            <person name="Lucas S."/>
            <person name="Han J."/>
            <person name="Lapidus A."/>
            <person name="Bruce D."/>
            <person name="Goodwin L."/>
            <person name="Pitluck S."/>
            <person name="Peters L."/>
            <person name="Kyrpides N."/>
            <person name="Mavromatis K."/>
            <person name="Ivanova N."/>
            <person name="Mikhailova N."/>
            <person name="Held B."/>
            <person name="Detter J.C."/>
            <person name="Tapia R."/>
            <person name="Han C."/>
            <person name="Land M."/>
            <person name="Hauser L."/>
            <person name="Markowitz V."/>
            <person name="Cheng J.-F."/>
            <person name="Hugenholtz P."/>
            <person name="Woyke T."/>
            <person name="Wu D."/>
            <person name="Tindall B."/>
            <person name="Brambilla E."/>
            <person name="Klenk H.-P."/>
            <person name="Eisen J.A."/>
        </authorList>
    </citation>
    <scope>NUCLEOTIDE SEQUENCE [LARGE SCALE GENOMIC DNA]</scope>
    <source>
        <strain evidence="14">DSM 18603</strain>
    </source>
</reference>
<evidence type="ECO:0000256" key="7">
    <source>
        <dbReference type="ARBA" id="ARBA00022840"/>
    </source>
</evidence>
<dbReference type="GO" id="GO:0016887">
    <property type="term" value="F:ATP hydrolysis activity"/>
    <property type="evidence" value="ECO:0007669"/>
    <property type="project" value="InterPro"/>
</dbReference>
<dbReference type="InterPro" id="IPR011527">
    <property type="entry name" value="ABC1_TM_dom"/>
</dbReference>
<dbReference type="HOGENOM" id="CLU_000604_95_3_10"/>
<dbReference type="PANTHER" id="PTHR43394">
    <property type="entry name" value="ATP-DEPENDENT PERMEASE MDL1, MITOCHONDRIAL"/>
    <property type="match status" value="1"/>
</dbReference>
<dbReference type="PROSITE" id="PS00211">
    <property type="entry name" value="ABC_TRANSPORTER_1"/>
    <property type="match status" value="1"/>
</dbReference>
<dbReference type="Pfam" id="PF03412">
    <property type="entry name" value="Peptidase_C39"/>
    <property type="match status" value="1"/>
</dbReference>
<dbReference type="SUPFAM" id="SSF90123">
    <property type="entry name" value="ABC transporter transmembrane region"/>
    <property type="match status" value="1"/>
</dbReference>
<evidence type="ECO:0000313" key="15">
    <source>
        <dbReference type="Proteomes" id="UP000002774"/>
    </source>
</evidence>
<dbReference type="GO" id="GO:0015421">
    <property type="term" value="F:ABC-type oligopeptide transporter activity"/>
    <property type="evidence" value="ECO:0007669"/>
    <property type="project" value="TreeGrafter"/>
</dbReference>
<dbReference type="Gene3D" id="3.40.50.300">
    <property type="entry name" value="P-loop containing nucleotide triphosphate hydrolases"/>
    <property type="match status" value="1"/>
</dbReference>
<dbReference type="FunFam" id="3.40.50.300:FF:000299">
    <property type="entry name" value="ABC transporter ATP-binding protein/permease"/>
    <property type="match status" value="1"/>
</dbReference>
<comment type="subcellular location">
    <subcellularLocation>
        <location evidence="1">Cell membrane</location>
        <topology evidence="1">Multi-pass membrane protein</topology>
    </subcellularLocation>
</comment>
<dbReference type="InterPro" id="IPR036640">
    <property type="entry name" value="ABC1_TM_sf"/>
</dbReference>
<evidence type="ECO:0000313" key="14">
    <source>
        <dbReference type="EMBL" id="EHQ24699.1"/>
    </source>
</evidence>
<sequence>MAFVFYRQLNSMDCGPVCLKMITHYHGKHFNTDTLRRLSGFNKEGTSVLGLSEAAEKIGFRTRGVMLNLRQLTEVSTPCILHWNQNHFVVLISIAYRRRDWKIKIADPGKGIIHLSKKEFLDQWAFSDDAEDEKKTGVALLMTPTPALYQEPDDKENNLNWKIILQYLTDSKWPIAQVFISLIATSALQLVVPFLTKAIIDVGINANNLNLIVVILIAQLSLMFGRTAIEFIRSRILLRISNIINISILSDFWVKLTRLPVSYFDLHHTGDTLQRINDHKKIQDYLTGSSLSTLFSIVNLTALSFVLLSFNSLLYLIFICGSILYVFWITIFLKIRRKLNYKSFHIYSKENNATLEFVQGMQEIRLNNAEQLKRWDWENIQTNIFKLSSKSLSYSQIQETGSLFINQGKDFLITFLTAKLVIDGHFTLGSMVAIQYIIGQLSNPVEQIVKFIQATQDARISLERINEVHQLPEEESPEIVYVDHLPENKSIYLEKLSFKYPGSGLRFALDDINIEIETGKVTAIVGMSGSGKTTLLKLLMKFYDYYEGDIRVGNSNLRNINPSFWRRQCGAVLQDGYIFNESIARNIAIGSEIIDYEKLLYCAKIANIYPFIDTLPNGFYTLLGVDGVGISQGQRQRLLIARAIYKDPEYLFFDEATNALDANNERTITENLKAVFSKRTVVIVAHRLSTVKNADKIIVMNEGKIAEQGNHADLTKLKGLYYELVKNQLELDGQTGS</sequence>
<evidence type="ECO:0000256" key="6">
    <source>
        <dbReference type="ARBA" id="ARBA00022801"/>
    </source>
</evidence>
<keyword evidence="15" id="KW-1185">Reference proteome</keyword>
<dbReference type="Pfam" id="PF00664">
    <property type="entry name" value="ABC_membrane"/>
    <property type="match status" value="1"/>
</dbReference>
<evidence type="ECO:0000256" key="5">
    <source>
        <dbReference type="ARBA" id="ARBA00022741"/>
    </source>
</evidence>
<feature type="domain" description="ABC transporter" evidence="11">
    <location>
        <begin position="491"/>
        <end position="727"/>
    </location>
</feature>
<feature type="domain" description="Peptidase C39" evidence="13">
    <location>
        <begin position="8"/>
        <end position="131"/>
    </location>
</feature>
<accession>H1Y1P0</accession>
<dbReference type="eggNOG" id="COG2274">
    <property type="taxonomic scope" value="Bacteria"/>
</dbReference>
<dbReference type="GO" id="GO:0005886">
    <property type="term" value="C:plasma membrane"/>
    <property type="evidence" value="ECO:0007669"/>
    <property type="project" value="UniProtKB-SubCell"/>
</dbReference>
<dbReference type="CDD" id="cd18571">
    <property type="entry name" value="ABC_6TM_peptidase_like"/>
    <property type="match status" value="1"/>
</dbReference>
<proteinExistence type="predicted"/>
<name>H1Y1P0_9SPHI</name>
<dbReference type="Proteomes" id="UP000002774">
    <property type="component" value="Chromosome"/>
</dbReference>
<evidence type="ECO:0000256" key="4">
    <source>
        <dbReference type="ARBA" id="ARBA00022692"/>
    </source>
</evidence>
<dbReference type="InterPro" id="IPR039421">
    <property type="entry name" value="Type_1_exporter"/>
</dbReference>
<dbReference type="STRING" id="714943.Mucpa_0506"/>
<evidence type="ECO:0000256" key="9">
    <source>
        <dbReference type="ARBA" id="ARBA00023136"/>
    </source>
</evidence>
<dbReference type="PROSITE" id="PS50929">
    <property type="entry name" value="ABC_TM1F"/>
    <property type="match status" value="1"/>
</dbReference>
<feature type="transmembrane region" description="Helical" evidence="10">
    <location>
        <begin position="313"/>
        <end position="333"/>
    </location>
</feature>
<dbReference type="InterPro" id="IPR027417">
    <property type="entry name" value="P-loop_NTPase"/>
</dbReference>